<reference evidence="2" key="1">
    <citation type="submission" date="2018-02" db="EMBL/GenBank/DDBJ databases">
        <authorList>
            <person name="Vasarhelyi B.M."/>
            <person name="Deshmukh S."/>
            <person name="Balint B."/>
            <person name="Kukolya J."/>
        </authorList>
    </citation>
    <scope>NUCLEOTIDE SEQUENCE</scope>
    <source>
        <strain evidence="2">KB22</strain>
    </source>
</reference>
<keyword evidence="3" id="KW-1185">Reference proteome</keyword>
<dbReference type="EMBL" id="PRDK01000004">
    <property type="protein sequence ID" value="MBE8713342.1"/>
    <property type="molecule type" value="Genomic_DNA"/>
</dbReference>
<dbReference type="Proteomes" id="UP000616201">
    <property type="component" value="Unassembled WGS sequence"/>
</dbReference>
<feature type="transmembrane region" description="Helical" evidence="1">
    <location>
        <begin position="85"/>
        <end position="109"/>
    </location>
</feature>
<organism evidence="2 3">
    <name type="scientific">Sphingobacterium hungaricum</name>
    <dbReference type="NCBI Taxonomy" id="2082723"/>
    <lineage>
        <taxon>Bacteria</taxon>
        <taxon>Pseudomonadati</taxon>
        <taxon>Bacteroidota</taxon>
        <taxon>Sphingobacteriia</taxon>
        <taxon>Sphingobacteriales</taxon>
        <taxon>Sphingobacteriaceae</taxon>
        <taxon>Sphingobacterium</taxon>
    </lineage>
</organism>
<feature type="transmembrane region" description="Helical" evidence="1">
    <location>
        <begin position="9"/>
        <end position="27"/>
    </location>
</feature>
<feature type="transmembrane region" description="Helical" evidence="1">
    <location>
        <begin position="129"/>
        <end position="150"/>
    </location>
</feature>
<evidence type="ECO:0000313" key="3">
    <source>
        <dbReference type="Proteomes" id="UP000616201"/>
    </source>
</evidence>
<keyword evidence="1" id="KW-0472">Membrane</keyword>
<dbReference type="RefSeq" id="WP_196935285.1">
    <property type="nucleotide sequence ID" value="NZ_MU158698.1"/>
</dbReference>
<gene>
    <name evidence="2" type="ORF">C4F49_06590</name>
</gene>
<sequence>MEHSKFSRLILVFYFGFLFYSIGALAIENDVNYKSWYFIGNTEFKKYHIELEKLLKLYLFLPLGFTLLLNVFLLFMKLARSFKTLFLISFFLLLFILIFSVLVQVPIHVQLQNEYRVETLNLLISNHQTFRLIPTLFLAMVNLIILYKYLTRK</sequence>
<accession>A0A928UYW3</accession>
<comment type="caution">
    <text evidence="2">The sequence shown here is derived from an EMBL/GenBank/DDBJ whole genome shotgun (WGS) entry which is preliminary data.</text>
</comment>
<proteinExistence type="predicted"/>
<evidence type="ECO:0000256" key="1">
    <source>
        <dbReference type="SAM" id="Phobius"/>
    </source>
</evidence>
<keyword evidence="1" id="KW-1133">Transmembrane helix</keyword>
<name>A0A928UYW3_9SPHI</name>
<protein>
    <submittedName>
        <fullName evidence="2">Uncharacterized protein</fullName>
    </submittedName>
</protein>
<dbReference type="AlphaFoldDB" id="A0A928UYW3"/>
<keyword evidence="1" id="KW-0812">Transmembrane</keyword>
<feature type="transmembrane region" description="Helical" evidence="1">
    <location>
        <begin position="57"/>
        <end position="76"/>
    </location>
</feature>
<evidence type="ECO:0000313" key="2">
    <source>
        <dbReference type="EMBL" id="MBE8713342.1"/>
    </source>
</evidence>